<dbReference type="InterPro" id="IPR028939">
    <property type="entry name" value="P5C_Rdtase_cat_N"/>
</dbReference>
<accession>A0A9W7FGZ2</accession>
<dbReference type="EMBL" id="BRXW01000168">
    <property type="protein sequence ID" value="GMI11876.1"/>
    <property type="molecule type" value="Genomic_DNA"/>
</dbReference>
<evidence type="ECO:0000313" key="3">
    <source>
        <dbReference type="EMBL" id="GMI11876.1"/>
    </source>
</evidence>
<dbReference type="OrthoDB" id="10263291at2759"/>
<dbReference type="InterPro" id="IPR036291">
    <property type="entry name" value="NAD(P)-bd_dom_sf"/>
</dbReference>
<dbReference type="Gene3D" id="3.40.50.720">
    <property type="entry name" value="NAD(P)-binding Rossmann-like Domain"/>
    <property type="match status" value="1"/>
</dbReference>
<dbReference type="AlphaFoldDB" id="A0A9W7FGZ2"/>
<dbReference type="PANTHER" id="PTHR11645:SF13">
    <property type="entry name" value="PYRROLINE-5-CARBOXYLATE REDUCTASE CATALYTIC N-TERMINAL DOMAIN-CONTAINING PROTEIN"/>
    <property type="match status" value="1"/>
</dbReference>
<dbReference type="GO" id="GO:0055129">
    <property type="term" value="P:L-proline biosynthetic process"/>
    <property type="evidence" value="ECO:0007669"/>
    <property type="project" value="TreeGrafter"/>
</dbReference>
<name>A0A9W7FGZ2_9STRA</name>
<dbReference type="Proteomes" id="UP001165122">
    <property type="component" value="Unassembled WGS sequence"/>
</dbReference>
<sequence length="286" mass="30691">MTLPTSTKDLKVGFVGFGTIANAIAVGLGIHDPSSSASNSEVSFSHLHVSQRSTAKSQALLAQFGASRVTVADSSDNRPILNSSDLIFLCVLPEQLEAVLSSLTFDPSRHTLVSLVSTSKLDGLIASSKLPPDRVHKMICLPSVATHDGTCLLVPPSPPLNSILEILGGCVQCDTEDIMTKLMIPACLMGPYYAILKNNRDWLVKMGVPVEDASYFVGRTYLGIAKDAEAKCRDPKGFDDLIEEQTPGGINEQSIKNLEKLGTFENYDKTMDGILERLQGKGPGDV</sequence>
<comment type="caution">
    <text evidence="3">The sequence shown here is derived from an EMBL/GenBank/DDBJ whole genome shotgun (WGS) entry which is preliminary data.</text>
</comment>
<evidence type="ECO:0000259" key="2">
    <source>
        <dbReference type="Pfam" id="PF03807"/>
    </source>
</evidence>
<dbReference type="SUPFAM" id="SSF51735">
    <property type="entry name" value="NAD(P)-binding Rossmann-fold domains"/>
    <property type="match status" value="1"/>
</dbReference>
<organism evidence="3 4">
    <name type="scientific">Triparma laevis f. longispina</name>
    <dbReference type="NCBI Taxonomy" id="1714387"/>
    <lineage>
        <taxon>Eukaryota</taxon>
        <taxon>Sar</taxon>
        <taxon>Stramenopiles</taxon>
        <taxon>Ochrophyta</taxon>
        <taxon>Bolidophyceae</taxon>
        <taxon>Parmales</taxon>
        <taxon>Triparmaceae</taxon>
        <taxon>Triparma</taxon>
    </lineage>
</organism>
<feature type="domain" description="Pyrroline-5-carboxylate reductase catalytic N-terminal" evidence="2">
    <location>
        <begin position="11"/>
        <end position="116"/>
    </location>
</feature>
<evidence type="ECO:0000256" key="1">
    <source>
        <dbReference type="ARBA" id="ARBA00005525"/>
    </source>
</evidence>
<dbReference type="GO" id="GO:0004735">
    <property type="term" value="F:pyrroline-5-carboxylate reductase activity"/>
    <property type="evidence" value="ECO:0007669"/>
    <property type="project" value="TreeGrafter"/>
</dbReference>
<dbReference type="PANTHER" id="PTHR11645">
    <property type="entry name" value="PYRROLINE-5-CARBOXYLATE REDUCTASE"/>
    <property type="match status" value="1"/>
</dbReference>
<gene>
    <name evidence="3" type="ORF">TrLO_g13297</name>
</gene>
<keyword evidence="4" id="KW-1185">Reference proteome</keyword>
<dbReference type="Pfam" id="PF03807">
    <property type="entry name" value="F420_oxidored"/>
    <property type="match status" value="1"/>
</dbReference>
<reference evidence="4" key="1">
    <citation type="journal article" date="2023" name="Commun. Biol.">
        <title>Genome analysis of Parmales, the sister group of diatoms, reveals the evolutionary specialization of diatoms from phago-mixotrophs to photoautotrophs.</title>
        <authorList>
            <person name="Ban H."/>
            <person name="Sato S."/>
            <person name="Yoshikawa S."/>
            <person name="Yamada K."/>
            <person name="Nakamura Y."/>
            <person name="Ichinomiya M."/>
            <person name="Sato N."/>
            <person name="Blanc-Mathieu R."/>
            <person name="Endo H."/>
            <person name="Kuwata A."/>
            <person name="Ogata H."/>
        </authorList>
    </citation>
    <scope>NUCLEOTIDE SEQUENCE [LARGE SCALE GENOMIC DNA]</scope>
    <source>
        <strain evidence="4">NIES 3700</strain>
    </source>
</reference>
<comment type="similarity">
    <text evidence="1">Belongs to the pyrroline-5-carboxylate reductase family.</text>
</comment>
<evidence type="ECO:0000313" key="4">
    <source>
        <dbReference type="Proteomes" id="UP001165122"/>
    </source>
</evidence>
<protein>
    <recommendedName>
        <fullName evidence="2">Pyrroline-5-carboxylate reductase catalytic N-terminal domain-containing protein</fullName>
    </recommendedName>
</protein>
<proteinExistence type="inferred from homology"/>